<protein>
    <submittedName>
        <fullName evidence="1">Uncharacterized protein</fullName>
    </submittedName>
</protein>
<keyword evidence="2" id="KW-1185">Reference proteome</keyword>
<dbReference type="InParanoid" id="A0A3Q7G007"/>
<organism evidence="1">
    <name type="scientific">Solanum lycopersicum</name>
    <name type="common">Tomato</name>
    <name type="synonym">Lycopersicon esculentum</name>
    <dbReference type="NCBI Taxonomy" id="4081"/>
    <lineage>
        <taxon>Eukaryota</taxon>
        <taxon>Viridiplantae</taxon>
        <taxon>Streptophyta</taxon>
        <taxon>Embryophyta</taxon>
        <taxon>Tracheophyta</taxon>
        <taxon>Spermatophyta</taxon>
        <taxon>Magnoliopsida</taxon>
        <taxon>eudicotyledons</taxon>
        <taxon>Gunneridae</taxon>
        <taxon>Pentapetalae</taxon>
        <taxon>asterids</taxon>
        <taxon>lamiids</taxon>
        <taxon>Solanales</taxon>
        <taxon>Solanaceae</taxon>
        <taxon>Solanoideae</taxon>
        <taxon>Solaneae</taxon>
        <taxon>Solanum</taxon>
        <taxon>Solanum subgen. Lycopersicon</taxon>
    </lineage>
</organism>
<dbReference type="Gramene" id="Solyc04g014970.2.1">
    <property type="protein sequence ID" value="Solyc04g014970.2.1"/>
    <property type="gene ID" value="Solyc04g014970.2"/>
</dbReference>
<name>A0A3Q7G007_SOLLC</name>
<dbReference type="EnsemblPlants" id="Solyc04g014970.2.1">
    <property type="protein sequence ID" value="Solyc04g014970.2.1"/>
    <property type="gene ID" value="Solyc04g014970.2"/>
</dbReference>
<accession>A0A3Q7G007</accession>
<dbReference type="Proteomes" id="UP000004994">
    <property type="component" value="Chromosome 4"/>
</dbReference>
<evidence type="ECO:0000313" key="1">
    <source>
        <dbReference type="EnsemblPlants" id="Solyc04g014970.2.1"/>
    </source>
</evidence>
<dbReference type="AlphaFoldDB" id="A0A3Q7G007"/>
<sequence>MLQTMVKIMVARTKQEGAGCQANDERQTLRPRNDGNFLMYRIINCLC</sequence>
<reference evidence="1" key="1">
    <citation type="journal article" date="2012" name="Nature">
        <title>The tomato genome sequence provides insights into fleshy fruit evolution.</title>
        <authorList>
            <consortium name="Tomato Genome Consortium"/>
        </authorList>
    </citation>
    <scope>NUCLEOTIDE SEQUENCE [LARGE SCALE GENOMIC DNA]</scope>
    <source>
        <strain evidence="1">cv. Heinz 1706</strain>
    </source>
</reference>
<reference evidence="1" key="2">
    <citation type="submission" date="2019-01" db="UniProtKB">
        <authorList>
            <consortium name="EnsemblPlants"/>
        </authorList>
    </citation>
    <scope>IDENTIFICATION</scope>
    <source>
        <strain evidence="1">cv. Heinz 1706</strain>
    </source>
</reference>
<proteinExistence type="predicted"/>
<evidence type="ECO:0000313" key="2">
    <source>
        <dbReference type="Proteomes" id="UP000004994"/>
    </source>
</evidence>
<dbReference type="PaxDb" id="4081-Solyc04g014970.1.1"/>